<dbReference type="EMBL" id="CP012040">
    <property type="protein sequence ID" value="AKP51393.1"/>
    <property type="molecule type" value="Genomic_DNA"/>
</dbReference>
<dbReference type="STRING" id="320787.CA2015_1966"/>
<dbReference type="AlphaFoldDB" id="A0A0H4PF11"/>
<reference evidence="1 2" key="1">
    <citation type="submission" date="2015-07" db="EMBL/GenBank/DDBJ databases">
        <authorList>
            <person name="Kim K.M."/>
        </authorList>
    </citation>
    <scope>NUCLEOTIDE SEQUENCE [LARGE SCALE GENOMIC DNA]</scope>
    <source>
        <strain evidence="1 2">KCTC 12363</strain>
    </source>
</reference>
<gene>
    <name evidence="1" type="ORF">CA2015_1966</name>
</gene>
<accession>A0A0H4PF11</accession>
<protein>
    <recommendedName>
        <fullName evidence="3">Nucleotidyltransferase</fullName>
    </recommendedName>
</protein>
<evidence type="ECO:0000313" key="1">
    <source>
        <dbReference type="EMBL" id="AKP51393.1"/>
    </source>
</evidence>
<dbReference type="Proteomes" id="UP000036520">
    <property type="component" value="Chromosome"/>
</dbReference>
<evidence type="ECO:0008006" key="3">
    <source>
        <dbReference type="Google" id="ProtNLM"/>
    </source>
</evidence>
<organism evidence="1 2">
    <name type="scientific">Cyclobacterium amurskyense</name>
    <dbReference type="NCBI Taxonomy" id="320787"/>
    <lineage>
        <taxon>Bacteria</taxon>
        <taxon>Pseudomonadati</taxon>
        <taxon>Bacteroidota</taxon>
        <taxon>Cytophagia</taxon>
        <taxon>Cytophagales</taxon>
        <taxon>Cyclobacteriaceae</taxon>
        <taxon>Cyclobacterium</taxon>
    </lineage>
</organism>
<sequence>MSKSNQSYKELAIPHFSEVFHLIDEVMKKFGVPYYLIGASAIALELLKDNIKPSRGTKDIDFAIMLSSMKEYEAIGEALKIKGFRKAKEPWTYYFEKDNVVIDLLPFGQIQENDTEDFNKRYSDLHILGFQEVLESPSPIQIENRWVSVPPLAGMILLKLIAWSDRPEERDNDLGDILKIITHFYDIGFDKITEEHYDTMITDDFDEKIIAAEVLGREARKYLKKSKPFNDRIQKVVAENLTEVHLSAIAKEWSRQSEDDVEYTFSLLKAFQKGITKGNDLKKRRR</sequence>
<name>A0A0H4PF11_9BACT</name>
<dbReference type="RefSeq" id="WP_048641730.1">
    <property type="nucleotide sequence ID" value="NZ_CAXBGM010000032.1"/>
</dbReference>
<dbReference type="OrthoDB" id="5918411at2"/>
<dbReference type="KEGG" id="camu:CA2015_1966"/>
<dbReference type="Gene3D" id="3.30.460.40">
    <property type="match status" value="1"/>
</dbReference>
<evidence type="ECO:0000313" key="2">
    <source>
        <dbReference type="Proteomes" id="UP000036520"/>
    </source>
</evidence>
<keyword evidence="2" id="KW-1185">Reference proteome</keyword>
<proteinExistence type="predicted"/>